<organism evidence="10 11">
    <name type="scientific">Phoxinus phoxinus</name>
    <name type="common">Eurasian minnow</name>
    <dbReference type="NCBI Taxonomy" id="58324"/>
    <lineage>
        <taxon>Eukaryota</taxon>
        <taxon>Metazoa</taxon>
        <taxon>Chordata</taxon>
        <taxon>Craniata</taxon>
        <taxon>Vertebrata</taxon>
        <taxon>Euteleostomi</taxon>
        <taxon>Actinopterygii</taxon>
        <taxon>Neopterygii</taxon>
        <taxon>Teleostei</taxon>
        <taxon>Ostariophysi</taxon>
        <taxon>Cypriniformes</taxon>
        <taxon>Leuciscidae</taxon>
        <taxon>Phoxininae</taxon>
        <taxon>Phoxinus</taxon>
    </lineage>
</organism>
<evidence type="ECO:0000256" key="7">
    <source>
        <dbReference type="ARBA" id="ARBA00023136"/>
    </source>
</evidence>
<gene>
    <name evidence="10" type="ORF">R3I93_017077</name>
</gene>
<comment type="similarity">
    <text evidence="2">Belongs to the CALHM family.</text>
</comment>
<keyword evidence="4 9" id="KW-0812">Transmembrane</keyword>
<dbReference type="EMBL" id="JAYKXH010000018">
    <property type="protein sequence ID" value="KAK7136900.1"/>
    <property type="molecule type" value="Genomic_DNA"/>
</dbReference>
<feature type="transmembrane region" description="Helical" evidence="9">
    <location>
        <begin position="30"/>
        <end position="47"/>
    </location>
</feature>
<proteinExistence type="inferred from homology"/>
<dbReference type="PANTHER" id="PTHR32261:SF4">
    <property type="entry name" value="CALCIUM HOMEOSTASIS MODULATOR PROTEIN 6"/>
    <property type="match status" value="1"/>
</dbReference>
<evidence type="ECO:0000256" key="1">
    <source>
        <dbReference type="ARBA" id="ARBA00004141"/>
    </source>
</evidence>
<dbReference type="Proteomes" id="UP001364617">
    <property type="component" value="Unassembled WGS sequence"/>
</dbReference>
<dbReference type="GO" id="GO:0005261">
    <property type="term" value="F:monoatomic cation channel activity"/>
    <property type="evidence" value="ECO:0007669"/>
    <property type="project" value="TreeGrafter"/>
</dbReference>
<keyword evidence="6" id="KW-0406">Ion transport</keyword>
<feature type="transmembrane region" description="Helical" evidence="9">
    <location>
        <begin position="98"/>
        <end position="118"/>
    </location>
</feature>
<dbReference type="AlphaFoldDB" id="A0AAN9CGZ4"/>
<keyword evidence="11" id="KW-1185">Reference proteome</keyword>
<keyword evidence="8" id="KW-0407">Ion channel</keyword>
<name>A0AAN9CGZ4_9TELE</name>
<evidence type="ECO:0000256" key="5">
    <source>
        <dbReference type="ARBA" id="ARBA00022989"/>
    </source>
</evidence>
<comment type="caution">
    <text evidence="10">The sequence shown here is derived from an EMBL/GenBank/DDBJ whole genome shotgun (WGS) entry which is preliminary data.</text>
</comment>
<evidence type="ECO:0000313" key="10">
    <source>
        <dbReference type="EMBL" id="KAK7136900.1"/>
    </source>
</evidence>
<keyword evidence="7 9" id="KW-0472">Membrane</keyword>
<evidence type="ECO:0000256" key="3">
    <source>
        <dbReference type="ARBA" id="ARBA00022448"/>
    </source>
</evidence>
<keyword evidence="5 9" id="KW-1133">Transmembrane helix</keyword>
<comment type="subcellular location">
    <subcellularLocation>
        <location evidence="1">Membrane</location>
        <topology evidence="1">Multi-pass membrane protein</topology>
    </subcellularLocation>
</comment>
<evidence type="ECO:0000256" key="2">
    <source>
        <dbReference type="ARBA" id="ARBA00008497"/>
    </source>
</evidence>
<dbReference type="GO" id="GO:1904669">
    <property type="term" value="P:ATP export"/>
    <property type="evidence" value="ECO:0007669"/>
    <property type="project" value="UniProtKB-ARBA"/>
</dbReference>
<reference evidence="10 11" key="1">
    <citation type="submission" date="2024-02" db="EMBL/GenBank/DDBJ databases">
        <title>Chromosome-level genome assembly of the Eurasian Minnow (Phoxinus phoxinus).</title>
        <authorList>
            <person name="Oriowo T.O."/>
            <person name="Martin S."/>
            <person name="Stange M."/>
            <person name="Chrysostomakis Y."/>
            <person name="Brown T."/>
            <person name="Winkler S."/>
            <person name="Kukowka S."/>
            <person name="Myers E.W."/>
            <person name="Bohne A."/>
        </authorList>
    </citation>
    <scope>NUCLEOTIDE SEQUENCE [LARGE SCALE GENOMIC DNA]</scope>
    <source>
        <strain evidence="10">ZFMK-TIS-60720</strain>
        <tissue evidence="10">Whole Organism</tissue>
    </source>
</reference>
<evidence type="ECO:0000313" key="11">
    <source>
        <dbReference type="Proteomes" id="UP001364617"/>
    </source>
</evidence>
<evidence type="ECO:0000256" key="6">
    <source>
        <dbReference type="ARBA" id="ARBA00023065"/>
    </source>
</evidence>
<protein>
    <submittedName>
        <fullName evidence="10">Uncharacterized protein</fullName>
    </submittedName>
</protein>
<keyword evidence="3" id="KW-0813">Transport</keyword>
<dbReference type="Pfam" id="PF14798">
    <property type="entry name" value="Ca_hom_mod"/>
    <property type="match status" value="1"/>
</dbReference>
<sequence length="172" mass="19937">MFHIQRPLKYGWFQCPERVEDDTPRSCPKAFIYCLIPPVMWIFLLLLRGEYVACAMTDWKGVSDVNAELEKRWCKPTEMEKETELRDLTRKYIHQSQYAGYVLITVFSVLSLAVVGIYDSCISGKCDWCPSRLLLFCGRTVRHYGGHRQDDVEFSPTSSITTHPLLAFSKNE</sequence>
<evidence type="ECO:0000256" key="8">
    <source>
        <dbReference type="ARBA" id="ARBA00023303"/>
    </source>
</evidence>
<dbReference type="GO" id="GO:0005886">
    <property type="term" value="C:plasma membrane"/>
    <property type="evidence" value="ECO:0007669"/>
    <property type="project" value="TreeGrafter"/>
</dbReference>
<dbReference type="PANTHER" id="PTHR32261">
    <property type="entry name" value="CALCIUM HOMEOSTASIS MODULATOR PROTEIN"/>
    <property type="match status" value="1"/>
</dbReference>
<evidence type="ECO:0000256" key="4">
    <source>
        <dbReference type="ARBA" id="ARBA00022692"/>
    </source>
</evidence>
<accession>A0AAN9CGZ4</accession>
<evidence type="ECO:0000256" key="9">
    <source>
        <dbReference type="SAM" id="Phobius"/>
    </source>
</evidence>
<dbReference type="InterPro" id="IPR029569">
    <property type="entry name" value="CALHM"/>
</dbReference>